<keyword evidence="5" id="KW-0964">Secreted</keyword>
<evidence type="ECO:0000313" key="13">
    <source>
        <dbReference type="Proteomes" id="UP000076400"/>
    </source>
</evidence>
<evidence type="ECO:0000256" key="1">
    <source>
        <dbReference type="ARBA" id="ARBA00000798"/>
    </source>
</evidence>
<dbReference type="OrthoDB" id="8828485at2"/>
<dbReference type="Gene3D" id="3.30.870.10">
    <property type="entry name" value="Endonuclease Chain A"/>
    <property type="match status" value="2"/>
</dbReference>
<evidence type="ECO:0000256" key="4">
    <source>
        <dbReference type="ARBA" id="ARBA00018392"/>
    </source>
</evidence>
<proteinExistence type="predicted"/>
<dbReference type="Pfam" id="PF13091">
    <property type="entry name" value="PLDc_2"/>
    <property type="match status" value="1"/>
</dbReference>
<dbReference type="InterPro" id="IPR025202">
    <property type="entry name" value="PLD-like_dom"/>
</dbReference>
<comment type="function">
    <text evidence="2">Could be a virulence factor.</text>
</comment>
<sequence length="489" mass="53784">MNHNRKLSPAVVSLQQGQEGLSAAPLLKPGQNCYQVARADRAAVLLSAAEYFAALEQALLRARRSVILIGWDFDGEITLRADRDSPSVGPLLRSLVEAQPELEIRLLIWSTAVLHGPSAPMPLLMGADWQKHPRIHLHLDTAHPIYGAHHQKIVCIDGCLGFAGGIDLTVERWDSRRHRKNDSRRRTPDDKPYGPVHDLQMAVDGDAARALEQVARDRWLAATGETLAPVEPASECWPSSLRPHFKACDIGVARTAPARAGRPAVGEVKRLTLDALAAARNCIYIEAQYFSQRHVGDVLAEKLAEPDGPEIVVITTHTFEATVERLAMGSNRDRLIRRLRESDRDGRLRVYHPAIRDKDEDCEVLIHAKLIIVDNSFLRVGSSNLNNRSFGLDTECDLGLEGADAEIQAAIAGIRDRLLACHLGIETERFTEALAAEGSMIGAIEALNHNAHCLLPFEAMSDTGPTRPMPGTGLIDPSGPYKLLDFLRR</sequence>
<dbReference type="GO" id="GO:0004630">
    <property type="term" value="F:phospholipase D activity"/>
    <property type="evidence" value="ECO:0007669"/>
    <property type="project" value="UniProtKB-EC"/>
</dbReference>
<keyword evidence="8" id="KW-0443">Lipid metabolism</keyword>
<evidence type="ECO:0000259" key="11">
    <source>
        <dbReference type="PROSITE" id="PS50035"/>
    </source>
</evidence>
<organism evidence="12 13">
    <name type="scientific">Oceanibaculum pacificum</name>
    <dbReference type="NCBI Taxonomy" id="580166"/>
    <lineage>
        <taxon>Bacteria</taxon>
        <taxon>Pseudomonadati</taxon>
        <taxon>Pseudomonadota</taxon>
        <taxon>Alphaproteobacteria</taxon>
        <taxon>Rhodospirillales</taxon>
        <taxon>Oceanibaculaceae</taxon>
        <taxon>Oceanibaculum</taxon>
    </lineage>
</organism>
<dbReference type="PANTHER" id="PTHR18896">
    <property type="entry name" value="PHOSPHOLIPASE D"/>
    <property type="match status" value="1"/>
</dbReference>
<comment type="subcellular location">
    <subcellularLocation>
        <location evidence="3">Secreted</location>
    </subcellularLocation>
</comment>
<evidence type="ECO:0000313" key="12">
    <source>
        <dbReference type="EMBL" id="KZD12752.1"/>
    </source>
</evidence>
<evidence type="ECO:0000256" key="2">
    <source>
        <dbReference type="ARBA" id="ARBA00003145"/>
    </source>
</evidence>
<gene>
    <name evidence="12" type="ORF">AUP43_04170</name>
</gene>
<dbReference type="CDD" id="cd09140">
    <property type="entry name" value="PLDc_vPLD1_2_like_bac_1"/>
    <property type="match status" value="1"/>
</dbReference>
<dbReference type="GO" id="GO:0009395">
    <property type="term" value="P:phospholipid catabolic process"/>
    <property type="evidence" value="ECO:0007669"/>
    <property type="project" value="TreeGrafter"/>
</dbReference>
<dbReference type="RefSeq" id="WP_067551412.1">
    <property type="nucleotide sequence ID" value="NZ_LPXN01000002.1"/>
</dbReference>
<dbReference type="InterPro" id="IPR015679">
    <property type="entry name" value="PLipase_D_fam"/>
</dbReference>
<dbReference type="AlphaFoldDB" id="A0A154WGV5"/>
<dbReference type="PANTHER" id="PTHR18896:SF76">
    <property type="entry name" value="PHOSPHOLIPASE"/>
    <property type="match status" value="1"/>
</dbReference>
<dbReference type="PROSITE" id="PS50035">
    <property type="entry name" value="PLD"/>
    <property type="match status" value="2"/>
</dbReference>
<dbReference type="CDD" id="cd09143">
    <property type="entry name" value="PLDc_vPLD1_2_like_bac_2"/>
    <property type="match status" value="1"/>
</dbReference>
<evidence type="ECO:0000256" key="8">
    <source>
        <dbReference type="ARBA" id="ARBA00023098"/>
    </source>
</evidence>
<name>A0A154WGV5_9PROT</name>
<feature type="domain" description="PLD phosphodiesterase" evidence="11">
    <location>
        <begin position="145"/>
        <end position="172"/>
    </location>
</feature>
<evidence type="ECO:0000256" key="3">
    <source>
        <dbReference type="ARBA" id="ARBA00004613"/>
    </source>
</evidence>
<comment type="catalytic activity">
    <reaction evidence="1">
        <text>a 1,2-diacyl-sn-glycero-3-phosphocholine + H2O = a 1,2-diacyl-sn-glycero-3-phosphate + choline + H(+)</text>
        <dbReference type="Rhea" id="RHEA:14445"/>
        <dbReference type="ChEBI" id="CHEBI:15354"/>
        <dbReference type="ChEBI" id="CHEBI:15377"/>
        <dbReference type="ChEBI" id="CHEBI:15378"/>
        <dbReference type="ChEBI" id="CHEBI:57643"/>
        <dbReference type="ChEBI" id="CHEBI:58608"/>
        <dbReference type="EC" id="3.1.4.4"/>
    </reaction>
</comment>
<feature type="region of interest" description="Disordered" evidence="10">
    <location>
        <begin position="176"/>
        <end position="196"/>
    </location>
</feature>
<evidence type="ECO:0000256" key="9">
    <source>
        <dbReference type="ARBA" id="ARBA00029594"/>
    </source>
</evidence>
<evidence type="ECO:0000256" key="10">
    <source>
        <dbReference type="SAM" id="MobiDB-lite"/>
    </source>
</evidence>
<feature type="domain" description="PLD phosphodiesterase" evidence="11">
    <location>
        <begin position="362"/>
        <end position="389"/>
    </location>
</feature>
<reference evidence="12 13" key="1">
    <citation type="submission" date="2015-12" db="EMBL/GenBank/DDBJ databases">
        <title>Genome sequence of Oceanibaculum pacificum MCCC 1A02656.</title>
        <authorList>
            <person name="Lu L."/>
            <person name="Lai Q."/>
            <person name="Shao Z."/>
            <person name="Qian P."/>
        </authorList>
    </citation>
    <scope>NUCLEOTIDE SEQUENCE [LARGE SCALE GENOMIC DNA]</scope>
    <source>
        <strain evidence="12 13">MCCC 1A02656</strain>
    </source>
</reference>
<keyword evidence="6" id="KW-0677">Repeat</keyword>
<dbReference type="EMBL" id="LPXN01000002">
    <property type="protein sequence ID" value="KZD12752.1"/>
    <property type="molecule type" value="Genomic_DNA"/>
</dbReference>
<protein>
    <recommendedName>
        <fullName evidence="4">Phospholipase D</fullName>
    </recommendedName>
    <alternativeName>
        <fullName evidence="9">Choline phosphatase</fullName>
    </alternativeName>
</protein>
<dbReference type="InterPro" id="IPR001736">
    <property type="entry name" value="PLipase_D/transphosphatidylase"/>
</dbReference>
<dbReference type="GO" id="GO:0005576">
    <property type="term" value="C:extracellular region"/>
    <property type="evidence" value="ECO:0007669"/>
    <property type="project" value="UniProtKB-SubCell"/>
</dbReference>
<dbReference type="SMART" id="SM00155">
    <property type="entry name" value="PLDc"/>
    <property type="match status" value="2"/>
</dbReference>
<evidence type="ECO:0000256" key="6">
    <source>
        <dbReference type="ARBA" id="ARBA00022737"/>
    </source>
</evidence>
<comment type="caution">
    <text evidence="12">The sequence shown here is derived from an EMBL/GenBank/DDBJ whole genome shotgun (WGS) entry which is preliminary data.</text>
</comment>
<evidence type="ECO:0000256" key="5">
    <source>
        <dbReference type="ARBA" id="ARBA00022525"/>
    </source>
</evidence>
<dbReference type="STRING" id="580166.AUP43_04170"/>
<keyword evidence="13" id="KW-1185">Reference proteome</keyword>
<evidence type="ECO:0000256" key="7">
    <source>
        <dbReference type="ARBA" id="ARBA00022801"/>
    </source>
</evidence>
<dbReference type="Proteomes" id="UP000076400">
    <property type="component" value="Unassembled WGS sequence"/>
</dbReference>
<dbReference type="SUPFAM" id="SSF56024">
    <property type="entry name" value="Phospholipase D/nuclease"/>
    <property type="match status" value="2"/>
</dbReference>
<accession>A0A154WGV5</accession>
<keyword evidence="7" id="KW-0378">Hydrolase</keyword>